<dbReference type="Proteomes" id="UP001075354">
    <property type="component" value="Chromosome 6"/>
</dbReference>
<dbReference type="InterPro" id="IPR005559">
    <property type="entry name" value="CG-1_dom"/>
</dbReference>
<dbReference type="PANTHER" id="PTHR23335">
    <property type="entry name" value="CALMODULIN-BINDING TRANSCRIPTION ACTIVATOR CAMTA"/>
    <property type="match status" value="1"/>
</dbReference>
<evidence type="ECO:0000256" key="2">
    <source>
        <dbReference type="ARBA" id="ARBA00023163"/>
    </source>
</evidence>
<comment type="subcellular location">
    <subcellularLocation>
        <location evidence="1">Nucleus</location>
    </subcellularLocation>
</comment>
<dbReference type="EMBL" id="JAPTSV010000006">
    <property type="protein sequence ID" value="KAJ1527207.1"/>
    <property type="molecule type" value="Genomic_DNA"/>
</dbReference>
<feature type="transmembrane region" description="Helical" evidence="4">
    <location>
        <begin position="171"/>
        <end position="191"/>
    </location>
</feature>
<feature type="transmembrane region" description="Helical" evidence="4">
    <location>
        <begin position="146"/>
        <end position="165"/>
    </location>
</feature>
<protein>
    <recommendedName>
        <fullName evidence="5">CG-1 domain-containing protein</fullName>
    </recommendedName>
</protein>
<dbReference type="GO" id="GO:0006357">
    <property type="term" value="P:regulation of transcription by RNA polymerase II"/>
    <property type="evidence" value="ECO:0007669"/>
    <property type="project" value="TreeGrafter"/>
</dbReference>
<dbReference type="Pfam" id="PF03859">
    <property type="entry name" value="CG-1"/>
    <property type="match status" value="1"/>
</dbReference>
<sequence length="226" mass="26680">MLLYSRKKVRYRRDGYCWKKRKDGKTTREDHMKLKVQGTECIYGCYVHSAILPTFHRRCYWLLQNPDIVLVHYLNVPYPDDNKMVAISPSLALWGDKKEWTKEELVSQLKPMCESLGRVPRGAHHRPSHHQIHPFSNSGSSLNTTILLLSLSTTASFLSIILFFFFLNITIIFIIIIFFTFVLYNMPFFFLGKHIFATLLYHSTDILSRYYFPDYHRVRVMAFGKQ</sequence>
<keyword evidence="4" id="KW-0472">Membrane</keyword>
<dbReference type="SMART" id="SM01076">
    <property type="entry name" value="CG-1"/>
    <property type="match status" value="1"/>
</dbReference>
<evidence type="ECO:0000313" key="7">
    <source>
        <dbReference type="Proteomes" id="UP001075354"/>
    </source>
</evidence>
<dbReference type="GO" id="GO:0003712">
    <property type="term" value="F:transcription coregulator activity"/>
    <property type="evidence" value="ECO:0007669"/>
    <property type="project" value="TreeGrafter"/>
</dbReference>
<evidence type="ECO:0000313" key="6">
    <source>
        <dbReference type="EMBL" id="KAJ1527207.1"/>
    </source>
</evidence>
<evidence type="ECO:0000259" key="5">
    <source>
        <dbReference type="PROSITE" id="PS51437"/>
    </source>
</evidence>
<dbReference type="GO" id="GO:0003690">
    <property type="term" value="F:double-stranded DNA binding"/>
    <property type="evidence" value="ECO:0007669"/>
    <property type="project" value="TreeGrafter"/>
</dbReference>
<evidence type="ECO:0000256" key="1">
    <source>
        <dbReference type="ARBA" id="ARBA00004123"/>
    </source>
</evidence>
<organism evidence="6 7">
    <name type="scientific">Megalurothrips usitatus</name>
    <name type="common">bean blossom thrips</name>
    <dbReference type="NCBI Taxonomy" id="439358"/>
    <lineage>
        <taxon>Eukaryota</taxon>
        <taxon>Metazoa</taxon>
        <taxon>Ecdysozoa</taxon>
        <taxon>Arthropoda</taxon>
        <taxon>Hexapoda</taxon>
        <taxon>Insecta</taxon>
        <taxon>Pterygota</taxon>
        <taxon>Neoptera</taxon>
        <taxon>Paraneoptera</taxon>
        <taxon>Thysanoptera</taxon>
        <taxon>Terebrantia</taxon>
        <taxon>Thripoidea</taxon>
        <taxon>Thripidae</taxon>
        <taxon>Megalurothrips</taxon>
    </lineage>
</organism>
<dbReference type="PANTHER" id="PTHR23335:SF1">
    <property type="entry name" value="CALMODULIN-BINDING TRANSCRIPTION ACTIVATOR, ISOFORM F"/>
    <property type="match status" value="1"/>
</dbReference>
<evidence type="ECO:0000256" key="3">
    <source>
        <dbReference type="ARBA" id="ARBA00023242"/>
    </source>
</evidence>
<dbReference type="GO" id="GO:0005634">
    <property type="term" value="C:nucleus"/>
    <property type="evidence" value="ECO:0007669"/>
    <property type="project" value="UniProtKB-SubCell"/>
</dbReference>
<feature type="domain" description="CG-1" evidence="5">
    <location>
        <begin position="1"/>
        <end position="82"/>
    </location>
</feature>
<keyword evidence="4" id="KW-0812">Transmembrane</keyword>
<reference evidence="6" key="1">
    <citation type="submission" date="2022-12" db="EMBL/GenBank/DDBJ databases">
        <title>Chromosome-level genome assembly of the bean flower thrips Megalurothrips usitatus.</title>
        <authorList>
            <person name="Ma L."/>
            <person name="Liu Q."/>
            <person name="Li H."/>
            <person name="Cai W."/>
        </authorList>
    </citation>
    <scope>NUCLEOTIDE SEQUENCE</scope>
    <source>
        <strain evidence="6">Cailab_2022a</strain>
    </source>
</reference>
<dbReference type="AlphaFoldDB" id="A0AAV7XQP1"/>
<keyword evidence="2" id="KW-0804">Transcription</keyword>
<accession>A0AAV7XQP1</accession>
<gene>
    <name evidence="6" type="ORF">ONE63_008735</name>
</gene>
<dbReference type="PROSITE" id="PS51437">
    <property type="entry name" value="CG_1"/>
    <property type="match status" value="1"/>
</dbReference>
<evidence type="ECO:0000256" key="4">
    <source>
        <dbReference type="SAM" id="Phobius"/>
    </source>
</evidence>
<keyword evidence="7" id="KW-1185">Reference proteome</keyword>
<proteinExistence type="predicted"/>
<keyword evidence="3" id="KW-0539">Nucleus</keyword>
<name>A0AAV7XQP1_9NEOP</name>
<keyword evidence="4" id="KW-1133">Transmembrane helix</keyword>
<comment type="caution">
    <text evidence="6">The sequence shown here is derived from an EMBL/GenBank/DDBJ whole genome shotgun (WGS) entry which is preliminary data.</text>
</comment>